<dbReference type="RefSeq" id="WP_164548594.1">
    <property type="nucleotide sequence ID" value="NZ_QGGH01000013.1"/>
</dbReference>
<gene>
    <name evidence="1" type="ORF">C8D77_11340</name>
</gene>
<evidence type="ECO:0000313" key="1">
    <source>
        <dbReference type="EMBL" id="PWJ87951.1"/>
    </source>
</evidence>
<name>A0A8E2W7H7_RHILI</name>
<comment type="caution">
    <text evidence="1">The sequence shown here is derived from an EMBL/GenBank/DDBJ whole genome shotgun (WGS) entry which is preliminary data.</text>
</comment>
<evidence type="ECO:0000313" key="2">
    <source>
        <dbReference type="Proteomes" id="UP000245631"/>
    </source>
</evidence>
<protein>
    <submittedName>
        <fullName evidence="1">Uncharacterized protein</fullName>
    </submittedName>
</protein>
<proteinExistence type="predicted"/>
<sequence length="148" mass="16597">MAREVGLGEWWIIEWRKSIPFQCAQKSTDQCVAVLSILLEAGLPVQSILAKQMDRKEPDGYYRSCDQTEQVRWKSVSVLPQKLINIVASRGTQALRSIRPGLDWRGRPRFRQRIVLGRIEGAMMAIAKASVPGFSFAHMNSSGDPPTA</sequence>
<dbReference type="EMBL" id="QGGH01000013">
    <property type="protein sequence ID" value="PWJ87951.1"/>
    <property type="molecule type" value="Genomic_DNA"/>
</dbReference>
<dbReference type="AlphaFoldDB" id="A0A8E2W7H7"/>
<dbReference type="GeneID" id="61056675"/>
<dbReference type="Proteomes" id="UP000245631">
    <property type="component" value="Unassembled WGS sequence"/>
</dbReference>
<reference evidence="1 2" key="1">
    <citation type="submission" date="2018-05" db="EMBL/GenBank/DDBJ databases">
        <title>Genomic Encyclopedia of Type Strains, Phase IV (KMG-IV): sequencing the most valuable type-strain genomes for metagenomic binning, comparative biology and taxonomic classification.</title>
        <authorList>
            <person name="Goeker M."/>
        </authorList>
    </citation>
    <scope>NUCLEOTIDE SEQUENCE [LARGE SCALE GENOMIC DNA]</scope>
    <source>
        <strain evidence="1 2">DSM 2626</strain>
    </source>
</reference>
<accession>A0A8E2W7H7</accession>
<organism evidence="1 2">
    <name type="scientific">Rhizobium loti</name>
    <name type="common">Mesorhizobium loti</name>
    <dbReference type="NCBI Taxonomy" id="381"/>
    <lineage>
        <taxon>Bacteria</taxon>
        <taxon>Pseudomonadati</taxon>
        <taxon>Pseudomonadota</taxon>
        <taxon>Alphaproteobacteria</taxon>
        <taxon>Hyphomicrobiales</taxon>
        <taxon>Phyllobacteriaceae</taxon>
        <taxon>Mesorhizobium</taxon>
    </lineage>
</organism>